<dbReference type="Pfam" id="PF00550">
    <property type="entry name" value="PP-binding"/>
    <property type="match status" value="1"/>
</dbReference>
<dbReference type="Proteomes" id="UP000624244">
    <property type="component" value="Unassembled WGS sequence"/>
</dbReference>
<dbReference type="EMBL" id="WNKQ01000019">
    <property type="protein sequence ID" value="KAF5845528.1"/>
    <property type="molecule type" value="Genomic_DNA"/>
</dbReference>
<dbReference type="SUPFAM" id="SSF47336">
    <property type="entry name" value="ACP-like"/>
    <property type="match status" value="1"/>
</dbReference>
<feature type="domain" description="Carrier" evidence="4">
    <location>
        <begin position="312"/>
        <end position="389"/>
    </location>
</feature>
<dbReference type="Gene3D" id="3.30.70.3290">
    <property type="match status" value="1"/>
</dbReference>
<dbReference type="PROSITE" id="PS50075">
    <property type="entry name" value="CARRIER"/>
    <property type="match status" value="1"/>
</dbReference>
<dbReference type="GO" id="GO:0016740">
    <property type="term" value="F:transferase activity"/>
    <property type="evidence" value="ECO:0007669"/>
    <property type="project" value="UniProtKB-KW"/>
</dbReference>
<dbReference type="PROSITE" id="PS00012">
    <property type="entry name" value="PHOSPHOPANTETHEINE"/>
    <property type="match status" value="1"/>
</dbReference>
<evidence type="ECO:0000313" key="5">
    <source>
        <dbReference type="EMBL" id="KAF5845528.1"/>
    </source>
</evidence>
<dbReference type="InterPro" id="IPR006162">
    <property type="entry name" value="Ppantetheine_attach_site"/>
</dbReference>
<dbReference type="PANTHER" id="PTHR45681">
    <property type="entry name" value="POLYKETIDE SYNTHASE 44-RELATED"/>
    <property type="match status" value="1"/>
</dbReference>
<dbReference type="InterPro" id="IPR009081">
    <property type="entry name" value="PP-bd_ACP"/>
</dbReference>
<dbReference type="Gene3D" id="3.10.129.110">
    <property type="entry name" value="Polyketide synthase dehydratase"/>
    <property type="match status" value="1"/>
</dbReference>
<dbReference type="InterPro" id="IPR001227">
    <property type="entry name" value="Ac_transferase_dom_sf"/>
</dbReference>
<sequence length="766" mass="85217">MDFILFTEPLLTELSESLQSVSFKKASIPIETCTQQQTDSITDERVLLHLRKPVYFIDAVRRIEERFRDCIWFEAGFDSPIVSMIKRAAANSDRHSFHAIKTAGIERPTESLSKITIGLWKEGHNITPWSFLSPAAIPMHLLRHVGSTDSPDRATVHGIGKLHLTKQPRFSTYKLLLAERIDSIRSSPTSEKIMCGRAYQLFSKVVHYAESSQGIESITINKNEALATIRIPDSHIGSGESAVKKHCDTVSIDMFLEVSGLLINSSSACSRDQVFITSGLESVTMSKLCDFGSVKEWNVYTISTLNLAAEEPESDERQVNLFRLISELYGVDVSLIQESQSLADLGFDSLSTTELGSSFSDELNVNLESTNVLPDCSVIDLMQLAGIFSSKQKPRLSKPPVSTVKSVPTSSCGRAAGVTDPFKSLVAAESSLPVYATNCQYTGYLTEAAARQDELLLAYMTEELQKLGVDLKALRIGQKIPSFSYQPKHSRVVQRYYEILQKHKVIEKKGPDCVRSSTSCKFAPSSRLWGKFLADFPQYSCEAELMSLTGSKVAECLTGTEDPIKLLFGNPKAQEIIENFYAKATMFATLTELLSERAQEALQSGLSNLNYPIEYFFTDISSTSVRNASKKFNHPGMQFRLPNRETPPPTDLIGKFDIVISTNCVHATTNRADTCRRIKEMLNSNGVLVLSEITTKIDWHKVVFGLLDGWWLANDADHAIQPLKVWVKFMHQAGFASASYSQSTAPECNLQRLLVASVEQYPEPAR</sequence>
<evidence type="ECO:0000256" key="3">
    <source>
        <dbReference type="ARBA" id="ARBA00022679"/>
    </source>
</evidence>
<protein>
    <recommendedName>
        <fullName evidence="4">Carrier domain-containing protein</fullName>
    </recommendedName>
</protein>
<dbReference type="InterPro" id="IPR042104">
    <property type="entry name" value="PKS_dehydratase_sf"/>
</dbReference>
<keyword evidence="1" id="KW-0596">Phosphopantetheine</keyword>
<dbReference type="InterPro" id="IPR036736">
    <property type="entry name" value="ACP-like_sf"/>
</dbReference>
<dbReference type="InterPro" id="IPR041068">
    <property type="entry name" value="HTH_51"/>
</dbReference>
<dbReference type="SUPFAM" id="SSF53335">
    <property type="entry name" value="S-adenosyl-L-methionine-dependent methyltransferases"/>
    <property type="match status" value="1"/>
</dbReference>
<dbReference type="InterPro" id="IPR013217">
    <property type="entry name" value="Methyltransf_12"/>
</dbReference>
<keyword evidence="2" id="KW-0597">Phosphoprotein</keyword>
<evidence type="ECO:0000259" key="4">
    <source>
        <dbReference type="PROSITE" id="PS50075"/>
    </source>
</evidence>
<evidence type="ECO:0000256" key="1">
    <source>
        <dbReference type="ARBA" id="ARBA00022450"/>
    </source>
</evidence>
<dbReference type="InterPro" id="IPR016035">
    <property type="entry name" value="Acyl_Trfase/lysoPLipase"/>
</dbReference>
<comment type="caution">
    <text evidence="5">The sequence shown here is derived from an EMBL/GenBank/DDBJ whole genome shotgun (WGS) entry which is preliminary data.</text>
</comment>
<dbReference type="AlphaFoldDB" id="A0A8H5Z8E5"/>
<reference evidence="5" key="1">
    <citation type="submission" date="2019-11" db="EMBL/GenBank/DDBJ databases">
        <title>Bipolaris sorokiniana Genome sequencing.</title>
        <authorList>
            <person name="Wang H."/>
        </authorList>
    </citation>
    <scope>NUCLEOTIDE SEQUENCE</scope>
</reference>
<dbReference type="Gene3D" id="3.40.50.150">
    <property type="entry name" value="Vaccinia Virus protein VP39"/>
    <property type="match status" value="1"/>
</dbReference>
<dbReference type="InterPro" id="IPR029063">
    <property type="entry name" value="SAM-dependent_MTases_sf"/>
</dbReference>
<dbReference type="InterPro" id="IPR050444">
    <property type="entry name" value="Polyketide_Synthase"/>
</dbReference>
<dbReference type="PANTHER" id="PTHR45681:SF6">
    <property type="entry name" value="POLYKETIDE SYNTHASE 37"/>
    <property type="match status" value="1"/>
</dbReference>
<dbReference type="SUPFAM" id="SSF52151">
    <property type="entry name" value="FabD/lysophospholipase-like"/>
    <property type="match status" value="1"/>
</dbReference>
<dbReference type="Gene3D" id="1.10.1200.10">
    <property type="entry name" value="ACP-like"/>
    <property type="match status" value="1"/>
</dbReference>
<evidence type="ECO:0000256" key="2">
    <source>
        <dbReference type="ARBA" id="ARBA00022553"/>
    </source>
</evidence>
<name>A0A8H5Z8E5_COCSA</name>
<dbReference type="Pfam" id="PF18558">
    <property type="entry name" value="HTH_51"/>
    <property type="match status" value="1"/>
</dbReference>
<proteinExistence type="predicted"/>
<organism evidence="5 6">
    <name type="scientific">Cochliobolus sativus</name>
    <name type="common">Common root rot and spot blotch fungus</name>
    <name type="synonym">Bipolaris sorokiniana</name>
    <dbReference type="NCBI Taxonomy" id="45130"/>
    <lineage>
        <taxon>Eukaryota</taxon>
        <taxon>Fungi</taxon>
        <taxon>Dikarya</taxon>
        <taxon>Ascomycota</taxon>
        <taxon>Pezizomycotina</taxon>
        <taxon>Dothideomycetes</taxon>
        <taxon>Pleosporomycetidae</taxon>
        <taxon>Pleosporales</taxon>
        <taxon>Pleosporineae</taxon>
        <taxon>Pleosporaceae</taxon>
        <taxon>Bipolaris</taxon>
    </lineage>
</organism>
<keyword evidence="3" id="KW-0808">Transferase</keyword>
<dbReference type="Gene3D" id="3.40.366.10">
    <property type="entry name" value="Malonyl-Coenzyme A Acyl Carrier Protein, domain 2"/>
    <property type="match status" value="1"/>
</dbReference>
<accession>A0A8H5Z8E5</accession>
<dbReference type="Pfam" id="PF08242">
    <property type="entry name" value="Methyltransf_12"/>
    <property type="match status" value="1"/>
</dbReference>
<gene>
    <name evidence="5" type="ORF">GGP41_003060</name>
</gene>
<evidence type="ECO:0000313" key="6">
    <source>
        <dbReference type="Proteomes" id="UP000624244"/>
    </source>
</evidence>